<dbReference type="GO" id="GO:0005615">
    <property type="term" value="C:extracellular space"/>
    <property type="evidence" value="ECO:0007669"/>
    <property type="project" value="TreeGrafter"/>
</dbReference>
<dbReference type="FunFam" id="3.50.30.30:FF:000009">
    <property type="entry name" value="Carboxypeptidase Q"/>
    <property type="match status" value="1"/>
</dbReference>
<dbReference type="Gene3D" id="3.50.30.30">
    <property type="match status" value="1"/>
</dbReference>
<dbReference type="GO" id="GO:0005794">
    <property type="term" value="C:Golgi apparatus"/>
    <property type="evidence" value="ECO:0007669"/>
    <property type="project" value="UniProtKB-SubCell"/>
</dbReference>
<comment type="subcellular location">
    <subcellularLocation>
        <location evidence="1">Endoplasmic reticulum</location>
    </subcellularLocation>
    <subcellularLocation>
        <location evidence="3">Golgi apparatus</location>
    </subcellularLocation>
    <subcellularLocation>
        <location evidence="2">Lysosome</location>
    </subcellularLocation>
    <subcellularLocation>
        <location evidence="4">Secreted</location>
    </subcellularLocation>
</comment>
<dbReference type="GO" id="GO:0005783">
    <property type="term" value="C:endoplasmic reticulum"/>
    <property type="evidence" value="ECO:0007669"/>
    <property type="project" value="UniProtKB-SubCell"/>
</dbReference>
<reference evidence="23 24" key="1">
    <citation type="journal article" date="2019" name="PLoS Biol.">
        <title>Sex chromosomes control vertical transmission of feminizing Wolbachia symbionts in an isopod.</title>
        <authorList>
            <person name="Becking T."/>
            <person name="Chebbi M.A."/>
            <person name="Giraud I."/>
            <person name="Moumen B."/>
            <person name="Laverre T."/>
            <person name="Caubet Y."/>
            <person name="Peccoud J."/>
            <person name="Gilbert C."/>
            <person name="Cordaux R."/>
        </authorList>
    </citation>
    <scope>NUCLEOTIDE SEQUENCE [LARGE SCALE GENOMIC DNA]</scope>
    <source>
        <strain evidence="23">ANa2</strain>
        <tissue evidence="23">Whole body excluding digestive tract and cuticle</tissue>
    </source>
</reference>
<evidence type="ECO:0000256" key="14">
    <source>
        <dbReference type="ARBA" id="ARBA00022833"/>
    </source>
</evidence>
<proteinExistence type="inferred from homology"/>
<evidence type="ECO:0000256" key="9">
    <source>
        <dbReference type="ARBA" id="ARBA00022670"/>
    </source>
</evidence>
<keyword evidence="11" id="KW-0732">Signal</keyword>
<evidence type="ECO:0000256" key="10">
    <source>
        <dbReference type="ARBA" id="ARBA00022723"/>
    </source>
</evidence>
<dbReference type="InterPro" id="IPR007484">
    <property type="entry name" value="Peptidase_M28"/>
</dbReference>
<organism evidence="23 24">
    <name type="scientific">Armadillidium nasatum</name>
    <dbReference type="NCBI Taxonomy" id="96803"/>
    <lineage>
        <taxon>Eukaryota</taxon>
        <taxon>Metazoa</taxon>
        <taxon>Ecdysozoa</taxon>
        <taxon>Arthropoda</taxon>
        <taxon>Crustacea</taxon>
        <taxon>Multicrustacea</taxon>
        <taxon>Malacostraca</taxon>
        <taxon>Eumalacostraca</taxon>
        <taxon>Peracarida</taxon>
        <taxon>Isopoda</taxon>
        <taxon>Oniscidea</taxon>
        <taxon>Crinocheta</taxon>
        <taxon>Armadillidiidae</taxon>
        <taxon>Armadillidium</taxon>
    </lineage>
</organism>
<evidence type="ECO:0000313" key="23">
    <source>
        <dbReference type="EMBL" id="KAB7506175.1"/>
    </source>
</evidence>
<keyword evidence="15" id="KW-0333">Golgi apparatus</keyword>
<dbReference type="Gene3D" id="3.40.630.10">
    <property type="entry name" value="Zn peptidases"/>
    <property type="match status" value="1"/>
</dbReference>
<evidence type="ECO:0000256" key="11">
    <source>
        <dbReference type="ARBA" id="ARBA00022729"/>
    </source>
</evidence>
<gene>
    <name evidence="23" type="primary">cpq_1</name>
    <name evidence="23" type="ORF">Anas_11452</name>
</gene>
<keyword evidence="10" id="KW-0479">Metal-binding</keyword>
<name>A0A5N5TJD3_9CRUS</name>
<evidence type="ECO:0000256" key="19">
    <source>
        <dbReference type="ARBA" id="ARBA00023228"/>
    </source>
</evidence>
<dbReference type="AlphaFoldDB" id="A0A5N5TJD3"/>
<keyword evidence="17" id="KW-0865">Zymogen</keyword>
<dbReference type="EMBL" id="SEYY01000962">
    <property type="protein sequence ID" value="KAB7506175.1"/>
    <property type="molecule type" value="Genomic_DNA"/>
</dbReference>
<dbReference type="Proteomes" id="UP000326759">
    <property type="component" value="Unassembled WGS sequence"/>
</dbReference>
<dbReference type="GO" id="GO:0070573">
    <property type="term" value="F:metallodipeptidase activity"/>
    <property type="evidence" value="ECO:0007669"/>
    <property type="project" value="InterPro"/>
</dbReference>
<dbReference type="SUPFAM" id="SSF53187">
    <property type="entry name" value="Zn-dependent exopeptidases"/>
    <property type="match status" value="1"/>
</dbReference>
<keyword evidence="14" id="KW-0862">Zinc</keyword>
<keyword evidence="18" id="KW-0325">Glycoprotein</keyword>
<evidence type="ECO:0000256" key="2">
    <source>
        <dbReference type="ARBA" id="ARBA00004371"/>
    </source>
</evidence>
<keyword evidence="24" id="KW-1185">Reference proteome</keyword>
<dbReference type="GO" id="GO:0046872">
    <property type="term" value="F:metal ion binding"/>
    <property type="evidence" value="ECO:0007669"/>
    <property type="project" value="UniProtKB-KW"/>
</dbReference>
<dbReference type="Pfam" id="PF04389">
    <property type="entry name" value="Peptidase_M28"/>
    <property type="match status" value="1"/>
</dbReference>
<comment type="similarity">
    <text evidence="5">Belongs to the peptidase M28 family.</text>
</comment>
<comment type="caution">
    <text evidence="23">The sequence shown here is derived from an EMBL/GenBank/DDBJ whole genome shotgun (WGS) entry which is preliminary data.</text>
</comment>
<dbReference type="PANTHER" id="PTHR12053">
    <property type="entry name" value="PROTEASE FAMILY M28 PLASMA GLUTAMATE CARBOXYPEPTIDASE-RELATED"/>
    <property type="match status" value="1"/>
</dbReference>
<evidence type="ECO:0000256" key="15">
    <source>
        <dbReference type="ARBA" id="ARBA00023034"/>
    </source>
</evidence>
<evidence type="ECO:0000259" key="22">
    <source>
        <dbReference type="Pfam" id="PF04389"/>
    </source>
</evidence>
<sequence>MTSPRYANMHILGLGSTVPTPAEGITADVFVVSSFEELAASSDKAEGKIVVFNAPFTTYGDSISYRTKGAVEAAKAGAVASLTRSVTPFSIDTPHTGWLEYEDDVTKIPSACITIEDSTLLQRLQDRGEKITLHLFMGAENHENGTVTSNTIIEIEGSQNPEEVVVVSGHLDSWDVGVGAMDDGGGVFISWMGAKAIKNLGLNPRRTFRAVLFSAEEQGIWGGDAYFAAHGEEKENFQLVMESDMGTFTPYGIDFSGTDEATCMMKEIVSLTYLLGTTETGSPADTSDLGGFTSVGVPTGSLRADTDTYFWYHHSNGDHIEVYDSTNLDKVAALWTSVAYVAADISFRLPQQNFTILE</sequence>
<evidence type="ECO:0000256" key="1">
    <source>
        <dbReference type="ARBA" id="ARBA00004240"/>
    </source>
</evidence>
<dbReference type="GO" id="GO:0005764">
    <property type="term" value="C:lysosome"/>
    <property type="evidence" value="ECO:0007669"/>
    <property type="project" value="UniProtKB-SubCell"/>
</dbReference>
<keyword evidence="16" id="KW-0482">Metalloprotease</keyword>
<dbReference type="InterPro" id="IPR039866">
    <property type="entry name" value="CPQ"/>
</dbReference>
<evidence type="ECO:0000256" key="21">
    <source>
        <dbReference type="ARBA" id="ARBA00033328"/>
    </source>
</evidence>
<evidence type="ECO:0000256" key="3">
    <source>
        <dbReference type="ARBA" id="ARBA00004555"/>
    </source>
</evidence>
<evidence type="ECO:0000256" key="20">
    <source>
        <dbReference type="ARBA" id="ARBA00025833"/>
    </source>
</evidence>
<dbReference type="GO" id="GO:0004180">
    <property type="term" value="F:carboxypeptidase activity"/>
    <property type="evidence" value="ECO:0007669"/>
    <property type="project" value="UniProtKB-KW"/>
</dbReference>
<keyword evidence="9" id="KW-0645">Protease</keyword>
<dbReference type="GO" id="GO:0043171">
    <property type="term" value="P:peptide catabolic process"/>
    <property type="evidence" value="ECO:0007669"/>
    <property type="project" value="TreeGrafter"/>
</dbReference>
<keyword evidence="19" id="KW-0458">Lysosome</keyword>
<evidence type="ECO:0000256" key="16">
    <source>
        <dbReference type="ARBA" id="ARBA00023049"/>
    </source>
</evidence>
<keyword evidence="12" id="KW-0378">Hydrolase</keyword>
<evidence type="ECO:0000256" key="7">
    <source>
        <dbReference type="ARBA" id="ARBA00022525"/>
    </source>
</evidence>
<evidence type="ECO:0000256" key="13">
    <source>
        <dbReference type="ARBA" id="ARBA00022824"/>
    </source>
</evidence>
<evidence type="ECO:0000256" key="6">
    <source>
        <dbReference type="ARBA" id="ARBA00014116"/>
    </source>
</evidence>
<protein>
    <recommendedName>
        <fullName evidence="6">Carboxypeptidase Q</fullName>
    </recommendedName>
    <alternativeName>
        <fullName evidence="21">Plasma glutamate carboxypeptidase</fullName>
    </alternativeName>
</protein>
<accession>A0A5N5TJD3</accession>
<dbReference type="OrthoDB" id="10013407at2759"/>
<comment type="subunit">
    <text evidence="20">Homodimer. The monomeric form is inactive while the homodimer is active.</text>
</comment>
<keyword evidence="8 23" id="KW-0121">Carboxypeptidase</keyword>
<evidence type="ECO:0000313" key="24">
    <source>
        <dbReference type="Proteomes" id="UP000326759"/>
    </source>
</evidence>
<keyword evidence="7" id="KW-0964">Secreted</keyword>
<evidence type="ECO:0000256" key="17">
    <source>
        <dbReference type="ARBA" id="ARBA00023145"/>
    </source>
</evidence>
<evidence type="ECO:0000256" key="5">
    <source>
        <dbReference type="ARBA" id="ARBA00010918"/>
    </source>
</evidence>
<evidence type="ECO:0000256" key="18">
    <source>
        <dbReference type="ARBA" id="ARBA00023180"/>
    </source>
</evidence>
<dbReference type="PANTHER" id="PTHR12053:SF3">
    <property type="entry name" value="CARBOXYPEPTIDASE Q"/>
    <property type="match status" value="1"/>
</dbReference>
<evidence type="ECO:0000256" key="4">
    <source>
        <dbReference type="ARBA" id="ARBA00004613"/>
    </source>
</evidence>
<feature type="domain" description="Peptidase M28" evidence="22">
    <location>
        <begin position="150"/>
        <end position="337"/>
    </location>
</feature>
<keyword evidence="13" id="KW-0256">Endoplasmic reticulum</keyword>
<evidence type="ECO:0000256" key="8">
    <source>
        <dbReference type="ARBA" id="ARBA00022645"/>
    </source>
</evidence>
<dbReference type="GO" id="GO:0006508">
    <property type="term" value="P:proteolysis"/>
    <property type="evidence" value="ECO:0007669"/>
    <property type="project" value="UniProtKB-KW"/>
</dbReference>
<evidence type="ECO:0000256" key="12">
    <source>
        <dbReference type="ARBA" id="ARBA00022801"/>
    </source>
</evidence>